<dbReference type="EMBL" id="CP001669">
    <property type="protein sequence ID" value="AFZ79697.1"/>
    <property type="molecule type" value="Genomic_DNA"/>
</dbReference>
<dbReference type="NCBIfam" id="NF003260">
    <property type="entry name" value="PRK04223.1"/>
    <property type="match status" value="1"/>
</dbReference>
<dbReference type="Proteomes" id="UP000031512">
    <property type="component" value="Chromosome 1"/>
</dbReference>
<evidence type="ECO:0000256" key="5">
    <source>
        <dbReference type="ARBA" id="ARBA00035325"/>
    </source>
</evidence>
<evidence type="ECO:0000313" key="8">
    <source>
        <dbReference type="Proteomes" id="UP000031512"/>
    </source>
</evidence>
<dbReference type="SUPFAM" id="SSF54843">
    <property type="entry name" value="Ribosomal protein L22"/>
    <property type="match status" value="1"/>
</dbReference>
<dbReference type="InterPro" id="IPR001063">
    <property type="entry name" value="Ribosomal_uL22"/>
</dbReference>
<reference evidence="7 8" key="1">
    <citation type="journal article" date="2012" name="BMC Genomics">
        <title>Comparative genomic analysis and phylogenetic position of Theileria equi.</title>
        <authorList>
            <person name="Kappmeyer L.S."/>
            <person name="Thiagarajan M."/>
            <person name="Herndon D.R."/>
            <person name="Ramsay J.D."/>
            <person name="Caler E."/>
            <person name="Djikeng A."/>
            <person name="Gillespie J.J."/>
            <person name="Lau A.O."/>
            <person name="Roalson E.H."/>
            <person name="Silva J.C."/>
            <person name="Silva M.G."/>
            <person name="Suarez C.E."/>
            <person name="Ueti M.W."/>
            <person name="Nene V.M."/>
            <person name="Mealey R.H."/>
            <person name="Knowles D.P."/>
            <person name="Brayton K.A."/>
        </authorList>
    </citation>
    <scope>NUCLEOTIDE SEQUENCE [LARGE SCALE GENOMIC DNA]</scope>
    <source>
        <strain evidence="7 8">WA</strain>
    </source>
</reference>
<dbReference type="GO" id="GO:0002181">
    <property type="term" value="P:cytoplasmic translation"/>
    <property type="evidence" value="ECO:0007669"/>
    <property type="project" value="TreeGrafter"/>
</dbReference>
<evidence type="ECO:0000256" key="6">
    <source>
        <dbReference type="RuleBase" id="RU004005"/>
    </source>
</evidence>
<dbReference type="GO" id="GO:0030684">
    <property type="term" value="C:preribosome"/>
    <property type="evidence" value="ECO:0007669"/>
    <property type="project" value="UniProtKB-ARBA"/>
</dbReference>
<name>L0AVR3_THEEQ</name>
<keyword evidence="8" id="KW-1185">Reference proteome</keyword>
<evidence type="ECO:0000313" key="7">
    <source>
        <dbReference type="EMBL" id="AFZ79697.1"/>
    </source>
</evidence>
<dbReference type="GO" id="GO:0022625">
    <property type="term" value="C:cytosolic large ribosomal subunit"/>
    <property type="evidence" value="ECO:0007669"/>
    <property type="project" value="TreeGrafter"/>
</dbReference>
<dbReference type="InterPro" id="IPR036394">
    <property type="entry name" value="Ribosomal_uL22_sf"/>
</dbReference>
<gene>
    <name evidence="7" type="ORF">BEWA_025460</name>
</gene>
<organism evidence="7 8">
    <name type="scientific">Theileria equi strain WA</name>
    <dbReference type="NCBI Taxonomy" id="1537102"/>
    <lineage>
        <taxon>Eukaryota</taxon>
        <taxon>Sar</taxon>
        <taxon>Alveolata</taxon>
        <taxon>Apicomplexa</taxon>
        <taxon>Aconoidasida</taxon>
        <taxon>Piroplasmida</taxon>
        <taxon>Theileriidae</taxon>
        <taxon>Theileria</taxon>
    </lineage>
</organism>
<dbReference type="InterPro" id="IPR005721">
    <property type="entry name" value="Ribosomal_uL22_euk/arc"/>
</dbReference>
<dbReference type="PANTHER" id="PTHR11593">
    <property type="entry name" value="60S RIBOSOMAL PROTEIN L17"/>
    <property type="match status" value="1"/>
</dbReference>
<dbReference type="Pfam" id="PF00237">
    <property type="entry name" value="Ribosomal_L22"/>
    <property type="match status" value="1"/>
</dbReference>
<dbReference type="KEGG" id="beq:BEWA_025460"/>
<dbReference type="CDD" id="cd00336">
    <property type="entry name" value="Ribosomal_L22"/>
    <property type="match status" value="1"/>
</dbReference>
<evidence type="ECO:0000256" key="2">
    <source>
        <dbReference type="ARBA" id="ARBA00022980"/>
    </source>
</evidence>
<dbReference type="RefSeq" id="XP_004829363.1">
    <property type="nucleotide sequence ID" value="XM_004829306.1"/>
</dbReference>
<accession>L0AVR3</accession>
<comment type="similarity">
    <text evidence="1 6">Belongs to the universal ribosomal protein uL22 family.</text>
</comment>
<sequence length="187" mass="21547">MVKYSREPSNLSKSAKAFGSHLRVHFKNTYETATAIKNMNVAEAKRYLKDVIDHKRCVPFRKFNGGVGRCAQAKAFKHTQGRWPEKSCRFLLDLLTNLESNAEVKGLDVESLKIEHIQVNRAPVGRRRSYRAHGRIIPYLSHPCHIEIIAVEQDEHVPRHKSSDKKTIKLNKRELARLKLRNKKSLA</sequence>
<dbReference type="InterPro" id="IPR057265">
    <property type="entry name" value="Ribosomal_uL22_arc-type"/>
</dbReference>
<dbReference type="STRING" id="1537102.L0AVR3"/>
<evidence type="ECO:0000256" key="1">
    <source>
        <dbReference type="ARBA" id="ARBA00009451"/>
    </source>
</evidence>
<protein>
    <recommendedName>
        <fullName evidence="4">Large ribosomal subunit protein uL22</fullName>
    </recommendedName>
    <alternativeName>
        <fullName evidence="5">60S ribosomal protein L17</fullName>
    </alternativeName>
</protein>
<dbReference type="eggNOG" id="KOG3353">
    <property type="taxonomic scope" value="Eukaryota"/>
</dbReference>
<dbReference type="GO" id="GO:0003735">
    <property type="term" value="F:structural constituent of ribosome"/>
    <property type="evidence" value="ECO:0007669"/>
    <property type="project" value="InterPro"/>
</dbReference>
<proteinExistence type="inferred from homology"/>
<dbReference type="Gene3D" id="3.90.470.10">
    <property type="entry name" value="Ribosomal protein L22/L17"/>
    <property type="match status" value="1"/>
</dbReference>
<dbReference type="VEuPathDB" id="PiroplasmaDB:BEWA_025460"/>
<evidence type="ECO:0000256" key="4">
    <source>
        <dbReference type="ARBA" id="ARBA00035207"/>
    </source>
</evidence>
<dbReference type="PANTHER" id="PTHR11593:SF10">
    <property type="entry name" value="60S RIBOSOMAL PROTEIN L17"/>
    <property type="match status" value="1"/>
</dbReference>
<dbReference type="AlphaFoldDB" id="L0AVR3"/>
<evidence type="ECO:0000256" key="3">
    <source>
        <dbReference type="ARBA" id="ARBA00023274"/>
    </source>
</evidence>
<keyword evidence="3 6" id="KW-0687">Ribonucleoprotein</keyword>
<keyword evidence="2 6" id="KW-0689">Ribosomal protein</keyword>
<dbReference type="FunFam" id="3.90.470.10:FF:000012">
    <property type="entry name" value="60S ribosomal protein L17"/>
    <property type="match status" value="1"/>
</dbReference>
<dbReference type="NCBIfam" id="TIGR01038">
    <property type="entry name" value="uL22_arch_euk"/>
    <property type="match status" value="1"/>
</dbReference>
<dbReference type="OrthoDB" id="10254664at2759"/>
<dbReference type="GeneID" id="15806036"/>